<evidence type="ECO:0000313" key="7">
    <source>
        <dbReference type="Proteomes" id="UP000777438"/>
    </source>
</evidence>
<dbReference type="PANTHER" id="PTHR24189:SF50">
    <property type="entry name" value="ANKYRIN REPEAT AND SOCS BOX PROTEIN 2"/>
    <property type="match status" value="1"/>
</dbReference>
<dbReference type="PROSITE" id="PS50297">
    <property type="entry name" value="ANK_REP_REGION"/>
    <property type="match status" value="3"/>
</dbReference>
<organism evidence="6 7">
    <name type="scientific">Thelonectria olida</name>
    <dbReference type="NCBI Taxonomy" id="1576542"/>
    <lineage>
        <taxon>Eukaryota</taxon>
        <taxon>Fungi</taxon>
        <taxon>Dikarya</taxon>
        <taxon>Ascomycota</taxon>
        <taxon>Pezizomycotina</taxon>
        <taxon>Sordariomycetes</taxon>
        <taxon>Hypocreomycetidae</taxon>
        <taxon>Hypocreales</taxon>
        <taxon>Nectriaceae</taxon>
        <taxon>Thelonectria</taxon>
    </lineage>
</organism>
<dbReference type="GO" id="GO:0005524">
    <property type="term" value="F:ATP binding"/>
    <property type="evidence" value="ECO:0007669"/>
    <property type="project" value="InterPro"/>
</dbReference>
<dbReference type="InterPro" id="IPR011009">
    <property type="entry name" value="Kinase-like_dom_sf"/>
</dbReference>
<feature type="region of interest" description="Disordered" evidence="4">
    <location>
        <begin position="1"/>
        <end position="20"/>
    </location>
</feature>
<dbReference type="SUPFAM" id="SSF56112">
    <property type="entry name" value="Protein kinase-like (PK-like)"/>
    <property type="match status" value="1"/>
</dbReference>
<dbReference type="InterPro" id="IPR050745">
    <property type="entry name" value="Multifunctional_regulatory"/>
</dbReference>
<dbReference type="InterPro" id="IPR002110">
    <property type="entry name" value="Ankyrin_rpt"/>
</dbReference>
<dbReference type="SMART" id="SM00220">
    <property type="entry name" value="S_TKc"/>
    <property type="match status" value="1"/>
</dbReference>
<accession>A0A9P8WIY3</accession>
<dbReference type="SUPFAM" id="SSF48403">
    <property type="entry name" value="Ankyrin repeat"/>
    <property type="match status" value="2"/>
</dbReference>
<feature type="repeat" description="ANK" evidence="3">
    <location>
        <begin position="906"/>
        <end position="938"/>
    </location>
</feature>
<feature type="repeat" description="ANK" evidence="3">
    <location>
        <begin position="1014"/>
        <end position="1046"/>
    </location>
</feature>
<dbReference type="SUPFAM" id="SSF81901">
    <property type="entry name" value="HCP-like"/>
    <property type="match status" value="1"/>
</dbReference>
<keyword evidence="2 3" id="KW-0040">ANK repeat</keyword>
<dbReference type="InterPro" id="IPR036770">
    <property type="entry name" value="Ankyrin_rpt-contain_sf"/>
</dbReference>
<proteinExistence type="predicted"/>
<evidence type="ECO:0000256" key="1">
    <source>
        <dbReference type="ARBA" id="ARBA00022737"/>
    </source>
</evidence>
<evidence type="ECO:0000256" key="4">
    <source>
        <dbReference type="SAM" id="MobiDB-lite"/>
    </source>
</evidence>
<dbReference type="Pfam" id="PF13606">
    <property type="entry name" value="Ank_3"/>
    <property type="match status" value="1"/>
</dbReference>
<gene>
    <name evidence="6" type="ORF">B0T10DRAFT_554713</name>
</gene>
<dbReference type="Pfam" id="PF00069">
    <property type="entry name" value="Pkinase"/>
    <property type="match status" value="1"/>
</dbReference>
<dbReference type="Gene3D" id="1.10.510.10">
    <property type="entry name" value="Transferase(Phosphotransferase) domain 1"/>
    <property type="match status" value="1"/>
</dbReference>
<feature type="domain" description="Protein kinase" evidence="5">
    <location>
        <begin position="49"/>
        <end position="343"/>
    </location>
</feature>
<keyword evidence="7" id="KW-1185">Reference proteome</keyword>
<name>A0A9P8WIY3_9HYPO</name>
<evidence type="ECO:0000256" key="3">
    <source>
        <dbReference type="PROSITE-ProRule" id="PRU00023"/>
    </source>
</evidence>
<dbReference type="InterPro" id="IPR000719">
    <property type="entry name" value="Prot_kinase_dom"/>
</dbReference>
<dbReference type="Gene3D" id="1.25.40.10">
    <property type="entry name" value="Tetratricopeptide repeat domain"/>
    <property type="match status" value="1"/>
</dbReference>
<evidence type="ECO:0000259" key="5">
    <source>
        <dbReference type="PROSITE" id="PS50011"/>
    </source>
</evidence>
<keyword evidence="1" id="KW-0677">Repeat</keyword>
<comment type="caution">
    <text evidence="6">The sequence shown here is derived from an EMBL/GenBank/DDBJ whole genome shotgun (WGS) entry which is preliminary data.</text>
</comment>
<dbReference type="EMBL" id="JAGPYM010000001">
    <property type="protein sequence ID" value="KAH6900177.1"/>
    <property type="molecule type" value="Genomic_DNA"/>
</dbReference>
<reference evidence="6 7" key="1">
    <citation type="journal article" date="2021" name="Nat. Commun.">
        <title>Genetic determinants of endophytism in the Arabidopsis root mycobiome.</title>
        <authorList>
            <person name="Mesny F."/>
            <person name="Miyauchi S."/>
            <person name="Thiergart T."/>
            <person name="Pickel B."/>
            <person name="Atanasova L."/>
            <person name="Karlsson M."/>
            <person name="Huettel B."/>
            <person name="Barry K.W."/>
            <person name="Haridas S."/>
            <person name="Chen C."/>
            <person name="Bauer D."/>
            <person name="Andreopoulos W."/>
            <person name="Pangilinan J."/>
            <person name="LaButti K."/>
            <person name="Riley R."/>
            <person name="Lipzen A."/>
            <person name="Clum A."/>
            <person name="Drula E."/>
            <person name="Henrissat B."/>
            <person name="Kohler A."/>
            <person name="Grigoriev I.V."/>
            <person name="Martin F.M."/>
            <person name="Hacquard S."/>
        </authorList>
    </citation>
    <scope>NUCLEOTIDE SEQUENCE [LARGE SCALE GENOMIC DNA]</scope>
    <source>
        <strain evidence="6 7">MPI-CAGE-CH-0241</strain>
    </source>
</reference>
<feature type="compositionally biased region" description="Polar residues" evidence="4">
    <location>
        <begin position="8"/>
        <end position="19"/>
    </location>
</feature>
<feature type="repeat" description="ANK" evidence="3">
    <location>
        <begin position="655"/>
        <end position="687"/>
    </location>
</feature>
<dbReference type="PROSITE" id="PS00108">
    <property type="entry name" value="PROTEIN_KINASE_ST"/>
    <property type="match status" value="1"/>
</dbReference>
<protein>
    <recommendedName>
        <fullName evidence="5">Protein kinase domain-containing protein</fullName>
    </recommendedName>
</protein>
<dbReference type="Proteomes" id="UP000777438">
    <property type="component" value="Unassembled WGS sequence"/>
</dbReference>
<dbReference type="AlphaFoldDB" id="A0A9P8WIY3"/>
<dbReference type="PROSITE" id="PS50011">
    <property type="entry name" value="PROTEIN_KINASE_DOM"/>
    <property type="match status" value="1"/>
</dbReference>
<dbReference type="PANTHER" id="PTHR24189">
    <property type="entry name" value="MYOTROPHIN"/>
    <property type="match status" value="1"/>
</dbReference>
<dbReference type="OrthoDB" id="4062651at2759"/>
<dbReference type="Gene3D" id="1.25.40.20">
    <property type="entry name" value="Ankyrin repeat-containing domain"/>
    <property type="match status" value="4"/>
</dbReference>
<dbReference type="GO" id="GO:0004672">
    <property type="term" value="F:protein kinase activity"/>
    <property type="evidence" value="ECO:0007669"/>
    <property type="project" value="InterPro"/>
</dbReference>
<dbReference type="PROSITE" id="PS50088">
    <property type="entry name" value="ANK_REPEAT"/>
    <property type="match status" value="3"/>
</dbReference>
<dbReference type="InterPro" id="IPR008271">
    <property type="entry name" value="Ser/Thr_kinase_AS"/>
</dbReference>
<dbReference type="InterPro" id="IPR011990">
    <property type="entry name" value="TPR-like_helical_dom_sf"/>
</dbReference>
<sequence length="1223" mass="134903">MSGDCSPLRQSPTSQSMTSLCLPAGRTGYKPGNWILRAQSGHIADAVCRNPSSIAGTGATFKARRVRVQCSCIESGYVVTKAPRISSKKEEAESGLQRRLKRMLFEIRVLTHEPLMFHDNIVQFLGISWEDDMDDPKTKWPSLVLEYADAGTLHEAINNDAIPKRRRLKLCLDVANGLSALHECGIIHSDVKPANILLFTDEKLGLIAKVADFGYSLVESGEGARLSGTVPWTAPEWSQWIPIDRLAKTDIYSFGLLVWAVMTNSKEPFQHIGLRDPREIDMLKETDTKMLQTVSYHLQECVSSGRTTETDCAPAWEVLQCTIQKRPELRDLARPIEVMNKAVAVRDRIADADGGTVVADSCRKVWSECTQGSGTAVSSEYILYLCHFLARRTGISHRDLVEQQRKSGGLIDEDFFERYCHLADQKEWSRRCTLHRSVDEIRVLLSSASSIPTMNVQDMLHDSLTKAAEAGSADAALYLAIFYTNVLFNPAKACEYMLRAAKLGSSSAMYLCYRFHKAHGVHLPVSEIQLTAWFHTGICWGSQVAYEDAKEADPDAIWGAIIVLQQQGSLYGDMPFQKAEALGPFDVFREDFATMIGKIRSLNQHIDDVIIAGENGDKLLHWATAMHETSFQRYKGLLKQLLAEGGADPNVRNAKGETPLLAAMRAGNGSAIWELLQHGVDASLASNSCQVPLHWLWTLPDYGSHSTEVNHQALNSLAASLSTGSYQNLLFKVVDAVADAVAARANDSWKADQVIRLRAHMFNELPAGTPLHWAAKRRSIPTVKGMLAVGASPSACAYGAQSTPGTGELQPLSAFHLAAAMHDDDVLELFIQAEPNLLSNLDLCPLAVAIDGNACNGYANRRIERMARHGPSYQLRAEKTFKWFWDHNYRKLGKGFDEPVTGMTWKPNTPLTLAAQAGQADVIEALLNTGFQRDLETKGGLGNHNPLQESIKRQCDGAYFLLRRHGASVSSHTDLGDGGVESNLALLATFGHNRLDIARDLIQAGVSVAAGQLLNNSPLLLALKHGSFQLARQLLDHGADPNELRRCVGRYHGLDDTSIDAPSTLFGCLLLQFGHHKLLPLKWILGEHRAERLTKPLQTTICPTTNFNVFHQLAFCPEVDREDDNLSLLNDVATVRESKTLKHFDLTPLLMAVKSSNAILVRAMLEVGADWSADVGSGLTVLHFAQQAVIEFEMYLTAGLLPQYLWPETLPTSLGCLREGRKL</sequence>
<dbReference type="SMART" id="SM00248">
    <property type="entry name" value="ANK"/>
    <property type="match status" value="8"/>
</dbReference>
<evidence type="ECO:0000256" key="2">
    <source>
        <dbReference type="ARBA" id="ARBA00023043"/>
    </source>
</evidence>
<evidence type="ECO:0000313" key="6">
    <source>
        <dbReference type="EMBL" id="KAH6900177.1"/>
    </source>
</evidence>